<organism evidence="2 3">
    <name type="scientific">Halocaridina rubra</name>
    <name type="common">Hawaiian red shrimp</name>
    <dbReference type="NCBI Taxonomy" id="373956"/>
    <lineage>
        <taxon>Eukaryota</taxon>
        <taxon>Metazoa</taxon>
        <taxon>Ecdysozoa</taxon>
        <taxon>Arthropoda</taxon>
        <taxon>Crustacea</taxon>
        <taxon>Multicrustacea</taxon>
        <taxon>Malacostraca</taxon>
        <taxon>Eumalacostraca</taxon>
        <taxon>Eucarida</taxon>
        <taxon>Decapoda</taxon>
        <taxon>Pleocyemata</taxon>
        <taxon>Caridea</taxon>
        <taxon>Atyoidea</taxon>
        <taxon>Atyidae</taxon>
        <taxon>Halocaridina</taxon>
    </lineage>
</organism>
<proteinExistence type="predicted"/>
<feature type="region of interest" description="Disordered" evidence="1">
    <location>
        <begin position="71"/>
        <end position="138"/>
    </location>
</feature>
<accession>A0AAN8X428</accession>
<dbReference type="EMBL" id="JAXCGZ010010075">
    <property type="protein sequence ID" value="KAK7075836.1"/>
    <property type="molecule type" value="Genomic_DNA"/>
</dbReference>
<gene>
    <name evidence="2" type="ORF">SK128_021620</name>
</gene>
<evidence type="ECO:0000313" key="3">
    <source>
        <dbReference type="Proteomes" id="UP001381693"/>
    </source>
</evidence>
<evidence type="ECO:0000256" key="1">
    <source>
        <dbReference type="SAM" id="MobiDB-lite"/>
    </source>
</evidence>
<dbReference type="AlphaFoldDB" id="A0AAN8X428"/>
<keyword evidence="3" id="KW-1185">Reference proteome</keyword>
<protein>
    <submittedName>
        <fullName evidence="2">Uncharacterized protein</fullName>
    </submittedName>
</protein>
<reference evidence="2 3" key="1">
    <citation type="submission" date="2023-11" db="EMBL/GenBank/DDBJ databases">
        <title>Halocaridina rubra genome assembly.</title>
        <authorList>
            <person name="Smith C."/>
        </authorList>
    </citation>
    <scope>NUCLEOTIDE SEQUENCE [LARGE SCALE GENOMIC DNA]</scope>
    <source>
        <strain evidence="2">EP-1</strain>
        <tissue evidence="2">Whole</tissue>
    </source>
</reference>
<name>A0AAN8X428_HALRR</name>
<feature type="compositionally biased region" description="Pro residues" evidence="1">
    <location>
        <begin position="80"/>
        <end position="115"/>
    </location>
</feature>
<evidence type="ECO:0000313" key="2">
    <source>
        <dbReference type="EMBL" id="KAK7075836.1"/>
    </source>
</evidence>
<sequence>MSLVTPTPQFTLYPVTPKPYATVNPKPHAPSHPNTQCPHYPELPYVLSHPKIPCLRNPMLPATPTLHAPSYPITPFSQSPQPPMPPFTPFPHSPPNTPCPQSPQHPIPPVTPCPQSPQTLHAPNHPKHSTPPITPDTGPSRFIPFLPPLSQRGWSQAKGNRIWGGGESTQRIITPTNTGLKGVIRLNDAPFIMCFTVLICGGYHSVTRWIGHITQPLGTELKLYGG</sequence>
<comment type="caution">
    <text evidence="2">The sequence shown here is derived from an EMBL/GenBank/DDBJ whole genome shotgun (WGS) entry which is preliminary data.</text>
</comment>
<dbReference type="Proteomes" id="UP001381693">
    <property type="component" value="Unassembled WGS sequence"/>
</dbReference>